<protein>
    <submittedName>
        <fullName evidence="3">Uncharacterized protein</fullName>
    </submittedName>
</protein>
<gene>
    <name evidence="3" type="ORF">RI543_004538</name>
</gene>
<name>A0AAN7WH37_9SACH</name>
<dbReference type="AlphaFoldDB" id="A0AAN7WH37"/>
<sequence>MDILLHCHLLLASNPNILNDISNTGEIPQNAELSSYILNGESYKVINHIVDTKINSPDTKIDLSSCGDDIKQISDTIRNHLIDIFPSNDRSLDLPLLFAIALLQTFIQNNYTGPSAPLDDSFISKLFVTNEQFDAKTVNTQLVHCLTILGQPAYGLVDNPGFLVLSLLLLEHITKEPTLFGNNVDTEITLPNVSSTETPSLLAIAHWWRARALLTHLSIIPEPSGNHPAVASKILSSIDLVHAITKSLPQNVSESFKRQLYTIFYLENIKCSLTINTEHLCLPTLTKVQKLTNFQFVLTGARAKRTKFQQVTHAGLIILAKSSEDSYFDTNDQSTITPESFELNSDLLLEKPHFDSIGSEPLDEQIIKRQKLDENSGIENDKLLPIALRQEYIPTQLQELDPNNQPHLSNYDTLQLLLRLYTIKKTTPARDALVEEELASLLTRIIYQEGANNWTIFSRALWERSILETNKAKTVERGLLQMQSLVEELGLKIQTRLIPEAKDKESNSPLPRLKYIHQLPFIPRWELDASLAEKYMSMGILKSAVEIYERLHMYCETALCYAAVGQEAEAERILSDRIKSNTRDARALSILGDLRQDSTLWEKSWDIGRYVNAKNSLAKYYYNPPKDSGLTRDYDIVLKHLNDSLRQYSLNFNTWYFYGCVALECERMEVAAEAFSRCVALDDSHAMSWSNLSAAYVHQGKLKEAFSCLKRASASDSQKNWRIWENYMIVAAKLHEWNDVLLACKQLVQIKRDKSGEGSIDLPVVEKLVEILVSSNYDPEESNLSYFQRSCIEFVCITIPSVVTTSGRAWRLVARVELWRKRPWASLDCQEKAYRAVSHNPDLEINEKIWNETVVACEDLVAAYESLGEMEGKYGPGSLVCKDWKYKARSTIKSLMSKGKNTWEGSDGWERLLEIRKQI</sequence>
<dbReference type="Proteomes" id="UP001306508">
    <property type="component" value="Unassembled WGS sequence"/>
</dbReference>
<evidence type="ECO:0000313" key="3">
    <source>
        <dbReference type="EMBL" id="KAK5774249.1"/>
    </source>
</evidence>
<evidence type="ECO:0000256" key="2">
    <source>
        <dbReference type="ARBA" id="ARBA00022803"/>
    </source>
</evidence>
<accession>A0AAN7WH37</accession>
<dbReference type="InterPro" id="IPR044244">
    <property type="entry name" value="TTC27/Emw1"/>
</dbReference>
<dbReference type="SUPFAM" id="SSF48452">
    <property type="entry name" value="TPR-like"/>
    <property type="match status" value="1"/>
</dbReference>
<comment type="caution">
    <text evidence="3">The sequence shown here is derived from an EMBL/GenBank/DDBJ whole genome shotgun (WGS) entry which is preliminary data.</text>
</comment>
<evidence type="ECO:0000313" key="4">
    <source>
        <dbReference type="Proteomes" id="UP001306508"/>
    </source>
</evidence>
<proteinExistence type="predicted"/>
<dbReference type="Gene3D" id="1.25.40.10">
    <property type="entry name" value="Tetratricopeptide repeat domain"/>
    <property type="match status" value="1"/>
</dbReference>
<organism evidence="3 4">
    <name type="scientific">Arxiozyma heterogenica</name>
    <dbReference type="NCBI Taxonomy" id="278026"/>
    <lineage>
        <taxon>Eukaryota</taxon>
        <taxon>Fungi</taxon>
        <taxon>Dikarya</taxon>
        <taxon>Ascomycota</taxon>
        <taxon>Saccharomycotina</taxon>
        <taxon>Saccharomycetes</taxon>
        <taxon>Saccharomycetales</taxon>
        <taxon>Saccharomycetaceae</taxon>
        <taxon>Arxiozyma</taxon>
    </lineage>
</organism>
<dbReference type="InterPro" id="IPR011990">
    <property type="entry name" value="TPR-like_helical_dom_sf"/>
</dbReference>
<keyword evidence="2" id="KW-0802">TPR repeat</keyword>
<reference evidence="4" key="1">
    <citation type="submission" date="2023-07" db="EMBL/GenBank/DDBJ databases">
        <title>A draft genome of Kazachstania heterogenica Y-27499.</title>
        <authorList>
            <person name="Donic C."/>
            <person name="Kralova J.S."/>
            <person name="Fidel L."/>
            <person name="Ben-Dor S."/>
            <person name="Jung S."/>
        </authorList>
    </citation>
    <scope>NUCLEOTIDE SEQUENCE [LARGE SCALE GENOMIC DNA]</scope>
    <source>
        <strain evidence="4">Y27499</strain>
    </source>
</reference>
<dbReference type="EMBL" id="JAWIZZ010000055">
    <property type="protein sequence ID" value="KAK5774249.1"/>
    <property type="molecule type" value="Genomic_DNA"/>
</dbReference>
<dbReference type="PANTHER" id="PTHR16193:SF0">
    <property type="entry name" value="TETRATRICOPEPTIDE REPEAT PROTEIN 27"/>
    <property type="match status" value="1"/>
</dbReference>
<keyword evidence="1" id="KW-0677">Repeat</keyword>
<dbReference type="PANTHER" id="PTHR16193">
    <property type="entry name" value="TETRATRICOPEPTIDE REPEAT PROTEIN 27"/>
    <property type="match status" value="1"/>
</dbReference>
<keyword evidence="4" id="KW-1185">Reference proteome</keyword>
<evidence type="ECO:0000256" key="1">
    <source>
        <dbReference type="ARBA" id="ARBA00022737"/>
    </source>
</evidence>